<evidence type="ECO:0000313" key="3">
    <source>
        <dbReference type="EMBL" id="QIH73969.1"/>
    </source>
</evidence>
<evidence type="ECO:0000313" key="4">
    <source>
        <dbReference type="EMBL" id="VDC49259.1"/>
    </source>
</evidence>
<feature type="region of interest" description="Disordered" evidence="1">
    <location>
        <begin position="235"/>
        <end position="275"/>
    </location>
</feature>
<accession>A0A6G7EKV7</accession>
<dbReference type="AlphaFoldDB" id="A0A6G7EKV7"/>
<dbReference type="EMBL" id="UXHF01000015">
    <property type="protein sequence ID" value="VDC49259.1"/>
    <property type="molecule type" value="Genomic_DNA"/>
</dbReference>
<proteinExistence type="predicted"/>
<dbReference type="EMBL" id="CP048751">
    <property type="protein sequence ID" value="QIH73969.1"/>
    <property type="molecule type" value="Genomic_DNA"/>
</dbReference>
<feature type="compositionally biased region" description="Pro residues" evidence="1">
    <location>
        <begin position="117"/>
        <end position="126"/>
    </location>
</feature>
<sequence length="275" mass="28516">MSVSALPRPNRRRPDWRKAGLATAAVAINTALIAALSFTALGIEGGDIVAAPPPIYLDIEPRPLLPDERPRVPTVTRPEVAPVAASASNASPAPSVRTPETEAAPRPAPLRPRLAAPAPPGAPPPADVWRVDPANRSGAMARSLRQGLPGCASPDLLNDAERRHCRDAFARRGENAAPITGSGNPQRDAAFAREGARRLAEWEAKRRPLSGGVGVVGPADCPGSNFGTGCAGAQLPDVPGVDMRQGAETTINRGERRPQGLSASIGGLQIGGKDE</sequence>
<feature type="region of interest" description="Disordered" evidence="1">
    <location>
        <begin position="67"/>
        <end position="130"/>
    </location>
</feature>
<dbReference type="KEGG" id="bmed:GYM46_14020"/>
<keyword evidence="2" id="KW-1133">Transmembrane helix</keyword>
<keyword evidence="5" id="KW-1185">Reference proteome</keyword>
<dbReference type="Proteomes" id="UP000501325">
    <property type="component" value="Chromosome"/>
</dbReference>
<evidence type="ECO:0000256" key="2">
    <source>
        <dbReference type="SAM" id="Phobius"/>
    </source>
</evidence>
<feature type="compositionally biased region" description="Low complexity" evidence="1">
    <location>
        <begin position="80"/>
        <end position="96"/>
    </location>
</feature>
<evidence type="ECO:0000313" key="5">
    <source>
        <dbReference type="Proteomes" id="UP000289220"/>
    </source>
</evidence>
<name>A0A6G7EKV7_9CAUL</name>
<feature type="transmembrane region" description="Helical" evidence="2">
    <location>
        <begin position="21"/>
        <end position="43"/>
    </location>
</feature>
<keyword evidence="2" id="KW-0812">Transmembrane</keyword>
<organism evidence="4 5">
    <name type="scientific">Brevundimonas mediterranea</name>
    <dbReference type="NCBI Taxonomy" id="74329"/>
    <lineage>
        <taxon>Bacteria</taxon>
        <taxon>Pseudomonadati</taxon>
        <taxon>Pseudomonadota</taxon>
        <taxon>Alphaproteobacteria</taxon>
        <taxon>Caulobacterales</taxon>
        <taxon>Caulobacteraceae</taxon>
        <taxon>Brevundimonas</taxon>
    </lineage>
</organism>
<protein>
    <submittedName>
        <fullName evidence="4">Uncharacterized protein</fullName>
    </submittedName>
</protein>
<reference evidence="3 6" key="2">
    <citation type="submission" date="2020-01" db="EMBL/GenBank/DDBJ databases">
        <authorList>
            <person name="Wang S."/>
        </authorList>
    </citation>
    <scope>NUCLEOTIDE SEQUENCE [LARGE SCALE GENOMIC DNA]</scope>
    <source>
        <strain evidence="3 6">D151-2-6</strain>
    </source>
</reference>
<reference evidence="4 5" key="1">
    <citation type="submission" date="2018-11" db="EMBL/GenBank/DDBJ databases">
        <authorList>
            <person name="Peiro R."/>
            <person name="Begona"/>
            <person name="Cbmso G."/>
            <person name="Lopez M."/>
            <person name="Gonzalez S."/>
            <person name="Sacristan E."/>
            <person name="Castillo E."/>
        </authorList>
    </citation>
    <scope>NUCLEOTIDE SEQUENCE [LARGE SCALE GENOMIC DNA]</scope>
    <source>
        <strain evidence="4">Brev_genome</strain>
    </source>
</reference>
<gene>
    <name evidence="4" type="ORF">BREV_BREV_01111</name>
    <name evidence="3" type="ORF">GYM46_14020</name>
</gene>
<keyword evidence="2" id="KW-0472">Membrane</keyword>
<dbReference type="Proteomes" id="UP000289220">
    <property type="component" value="Unassembled WGS sequence"/>
</dbReference>
<evidence type="ECO:0000313" key="6">
    <source>
        <dbReference type="Proteomes" id="UP000501325"/>
    </source>
</evidence>
<evidence type="ECO:0000256" key="1">
    <source>
        <dbReference type="SAM" id="MobiDB-lite"/>
    </source>
</evidence>
<dbReference type="RefSeq" id="WP_008263034.1">
    <property type="nucleotide sequence ID" value="NZ_CP048751.1"/>
</dbReference>